<dbReference type="InterPro" id="IPR007267">
    <property type="entry name" value="GtrA_DPMS_TM"/>
</dbReference>
<comment type="subcellular location">
    <subcellularLocation>
        <location evidence="1">Membrane</location>
        <topology evidence="1">Multi-pass membrane protein</topology>
    </subcellularLocation>
</comment>
<evidence type="ECO:0000256" key="1">
    <source>
        <dbReference type="ARBA" id="ARBA00004141"/>
    </source>
</evidence>
<feature type="transmembrane region" description="Helical" evidence="5">
    <location>
        <begin position="63"/>
        <end position="83"/>
    </location>
</feature>
<gene>
    <name evidence="7" type="ORF">PG1C_10000</name>
</gene>
<evidence type="ECO:0000259" key="6">
    <source>
        <dbReference type="Pfam" id="PF04138"/>
    </source>
</evidence>
<reference evidence="7 8" key="1">
    <citation type="journal article" date="2015" name="Genome Announc.">
        <title>Complete Genome Sequence of a Novel Bacterium within the Family Rhodocyclaceae That Degrades Polycyclic Aromatic Hydrocarbons.</title>
        <authorList>
            <person name="Singleton D.R."/>
            <person name="Dickey A.N."/>
            <person name="Scholl E.H."/>
            <person name="Wright F.A."/>
            <person name="Aitken M.D."/>
        </authorList>
    </citation>
    <scope>NUCLEOTIDE SEQUENCE [LARGE SCALE GENOMIC DNA]</scope>
    <source>
        <strain evidence="8">PG1-Ca6</strain>
    </source>
</reference>
<dbReference type="HOGENOM" id="CLU_2466899_0_0_4"/>
<keyword evidence="4 5" id="KW-0472">Membrane</keyword>
<feature type="transmembrane region" description="Helical" evidence="5">
    <location>
        <begin position="31"/>
        <end position="51"/>
    </location>
</feature>
<dbReference type="Proteomes" id="UP000061603">
    <property type="component" value="Chromosome"/>
</dbReference>
<name>A0A0C5JAH2_9PROT</name>
<dbReference type="AlphaFoldDB" id="A0A0C5JAH2"/>
<evidence type="ECO:0000256" key="4">
    <source>
        <dbReference type="ARBA" id="ARBA00023136"/>
    </source>
</evidence>
<evidence type="ECO:0000256" key="3">
    <source>
        <dbReference type="ARBA" id="ARBA00022989"/>
    </source>
</evidence>
<evidence type="ECO:0000313" key="8">
    <source>
        <dbReference type="Proteomes" id="UP000061603"/>
    </source>
</evidence>
<proteinExistence type="predicted"/>
<dbReference type="KEGG" id="rbu:PG1C_10000"/>
<keyword evidence="2 5" id="KW-0812">Transmembrane</keyword>
<keyword evidence="8" id="KW-1185">Reference proteome</keyword>
<organism evidence="7 8">
    <name type="scientific">Rugosibacter aromaticivorans</name>
    <dbReference type="NCBI Taxonomy" id="1565605"/>
    <lineage>
        <taxon>Bacteria</taxon>
        <taxon>Pseudomonadati</taxon>
        <taxon>Pseudomonadota</taxon>
        <taxon>Betaproteobacteria</taxon>
        <taxon>Nitrosomonadales</taxon>
        <taxon>Sterolibacteriaceae</taxon>
        <taxon>Rugosibacter</taxon>
    </lineage>
</organism>
<dbReference type="Pfam" id="PF04138">
    <property type="entry name" value="GtrA_DPMS_TM"/>
    <property type="match status" value="1"/>
</dbReference>
<keyword evidence="3 5" id="KW-1133">Transmembrane helix</keyword>
<feature type="domain" description="GtrA/DPMS transmembrane" evidence="6">
    <location>
        <begin position="2"/>
        <end position="83"/>
    </location>
</feature>
<evidence type="ECO:0000256" key="2">
    <source>
        <dbReference type="ARBA" id="ARBA00022692"/>
    </source>
</evidence>
<protein>
    <recommendedName>
        <fullName evidence="6">GtrA/DPMS transmembrane domain-containing protein</fullName>
    </recommendedName>
</protein>
<sequence length="88" mass="10285">MTSFFLSVLFSFFTQSHLVFQVIDNRLHRLGRFFFAQSFNLFLFLTSIFVLSDLYGWGPYASYFLGSVIVIAVGLVINGRWVFQRIEK</sequence>
<dbReference type="EMBL" id="CP010554">
    <property type="protein sequence ID" value="AJP48679.1"/>
    <property type="molecule type" value="Genomic_DNA"/>
</dbReference>
<evidence type="ECO:0000256" key="5">
    <source>
        <dbReference type="SAM" id="Phobius"/>
    </source>
</evidence>
<accession>A0A0C5JAH2</accession>
<dbReference type="STRING" id="1565605.PG1C_10000"/>
<dbReference type="GO" id="GO:0016020">
    <property type="term" value="C:membrane"/>
    <property type="evidence" value="ECO:0007669"/>
    <property type="project" value="UniProtKB-SubCell"/>
</dbReference>
<evidence type="ECO:0000313" key="7">
    <source>
        <dbReference type="EMBL" id="AJP48679.1"/>
    </source>
</evidence>
<dbReference type="GO" id="GO:0000271">
    <property type="term" value="P:polysaccharide biosynthetic process"/>
    <property type="evidence" value="ECO:0007669"/>
    <property type="project" value="InterPro"/>
</dbReference>